<dbReference type="Proteomes" id="UP001058974">
    <property type="component" value="Chromosome 6"/>
</dbReference>
<keyword evidence="4" id="KW-0472">Membrane</keyword>
<dbReference type="AlphaFoldDB" id="A0A9D4W3M6"/>
<dbReference type="Pfam" id="PF22936">
    <property type="entry name" value="Pol_BBD"/>
    <property type="match status" value="1"/>
</dbReference>
<reference evidence="6 7" key="1">
    <citation type="journal article" date="2022" name="Nat. Genet.">
        <title>Improved pea reference genome and pan-genome highlight genomic features and evolutionary characteristics.</title>
        <authorList>
            <person name="Yang T."/>
            <person name="Liu R."/>
            <person name="Luo Y."/>
            <person name="Hu S."/>
            <person name="Wang D."/>
            <person name="Wang C."/>
            <person name="Pandey M.K."/>
            <person name="Ge S."/>
            <person name="Xu Q."/>
            <person name="Li N."/>
            <person name="Li G."/>
            <person name="Huang Y."/>
            <person name="Saxena R.K."/>
            <person name="Ji Y."/>
            <person name="Li M."/>
            <person name="Yan X."/>
            <person name="He Y."/>
            <person name="Liu Y."/>
            <person name="Wang X."/>
            <person name="Xiang C."/>
            <person name="Varshney R.K."/>
            <person name="Ding H."/>
            <person name="Gao S."/>
            <person name="Zong X."/>
        </authorList>
    </citation>
    <scope>NUCLEOTIDE SEQUENCE [LARGE SCALE GENOMIC DNA]</scope>
    <source>
        <strain evidence="6 7">cv. Zhongwan 6</strain>
    </source>
</reference>
<feature type="transmembrane region" description="Helical" evidence="4">
    <location>
        <begin position="1237"/>
        <end position="1257"/>
    </location>
</feature>
<keyword evidence="2" id="KW-0347">Helicase</keyword>
<keyword evidence="4" id="KW-0812">Transmembrane</keyword>
<organism evidence="6 7">
    <name type="scientific">Pisum sativum</name>
    <name type="common">Garden pea</name>
    <name type="synonym">Lathyrus oleraceus</name>
    <dbReference type="NCBI Taxonomy" id="3888"/>
    <lineage>
        <taxon>Eukaryota</taxon>
        <taxon>Viridiplantae</taxon>
        <taxon>Streptophyta</taxon>
        <taxon>Embryophyta</taxon>
        <taxon>Tracheophyta</taxon>
        <taxon>Spermatophyta</taxon>
        <taxon>Magnoliopsida</taxon>
        <taxon>eudicotyledons</taxon>
        <taxon>Gunneridae</taxon>
        <taxon>Pentapetalae</taxon>
        <taxon>rosids</taxon>
        <taxon>fabids</taxon>
        <taxon>Fabales</taxon>
        <taxon>Fabaceae</taxon>
        <taxon>Papilionoideae</taxon>
        <taxon>50 kb inversion clade</taxon>
        <taxon>NPAAA clade</taxon>
        <taxon>Hologalegina</taxon>
        <taxon>IRL clade</taxon>
        <taxon>Fabeae</taxon>
        <taxon>Lathyrus</taxon>
    </lineage>
</organism>
<dbReference type="InterPro" id="IPR047112">
    <property type="entry name" value="RecG/Mfd"/>
</dbReference>
<dbReference type="InterPro" id="IPR012340">
    <property type="entry name" value="NA-bd_OB-fold"/>
</dbReference>
<sequence>MLFIFPEVNLQSFQCVSCKQLRSVIVFQGKSGYSNIFNREMRCCNFLPFKFSKMCYRMKHKVTDKKFMEIDQHGGKSAMKLRKKKAFPLMDYNIPDLIGNRSGEIKSKMNLEEGEISSICKQFSSISLGSAPKLDLYDETASYSEATINSATKDFEQPFYDSSELREVQNTLSEARPSLPVDLSSLTNFTLKKDDSLPCPLTPQSVSSIYEEKLDQVAREDSQKKVGLQSQSNLTLNELFLDKSVNYIPGLTKKQYEQLDNCGFHTLRKLLHHFPRSYTNLQNAHSKIDDGQYMIFVGEVLSSRGVKASCSFSFLEVIIGCQIIDRESANEHVANKVEEKKTIYLHLKRFFRGTRFTFKPFLNSIATKYHLGDIACVSGKVRTMRAIDHYEMREYNIDVLEDGKDLSLCAKERPYCIYPSKGGLNATFLRDIIARALHTLPNNVDPIPRDITEEFGLLSLHDSSFLDLALPWRLRSILRACFPHLTSNSHLISVKLDDKNFKQRKQHIDGVTRDHKLQRFVTVPLVPPRLLPGADPVVGDPIPLRNLIEVVLDALQEEYDPIVNRKAVLTEPVSVNLTQAPSSSAPLSTEISDADSNPNFPVRTSHVIANVENHGYGSRGGLSGRDGGRFGRGGGRFGKVSCQICHKSEHDAFVCYHIYFYSGALSFPSPRAPFNPYMVAPHPSYPPSFGYSAAQRPTPSKHLQPQAFLTGPDPGFNNQWWYPDSGVSHHVTSEASNLSDSSSLSGAEQVFMGNDQGLSINSVGSMNFPLSNHPNSSLTLHNCLLVSHITKNLISVSKFAQDNHVFFEFHPQTCLVKSQDSSEVLLCGTVGADGLYRFANPASSMSKFHSHSVCNNLSSTCNSVATCNCISLCNSVSHINKNVHDSSCQSHPTAHVFTIKVPNSYQNMPQSPSTPAHSLAAATPNSNIPSPLSISQFNSPSPNSAFSDLAEANTISPSSLPDSVTNNNPNSNFVPTSSSGSIPPILIPLNVHPMQTRAKSGIIQPRLHPTLLVTHMEPTSVKQALATPYWFQAMQEEYQVILKNQKWTLVSPSATKKPIGCKWVFRVKENHDGSINSKLSKIGSDRVSDPTQFRSIVGAFQYATLTRPELSFSVNKMCQFLSNPLEEYWKAAYFGIHKPKDLSEADLARKRLIFDEFFYLQLGRLFQMLDGLGTQIEKDGLLDKYRRPKDNSVCIEEWSCLTKKVLELLPYTLTPGQLQAVSEIIWDLKRPVPMNRLLQVLVFLVNIVLLFPCLYIIPSTSCFKNVLT</sequence>
<accession>A0A9D4W3M6</accession>
<dbReference type="GO" id="GO:0016787">
    <property type="term" value="F:hydrolase activity"/>
    <property type="evidence" value="ECO:0007669"/>
    <property type="project" value="UniProtKB-KW"/>
</dbReference>
<evidence type="ECO:0000256" key="4">
    <source>
        <dbReference type="SAM" id="Phobius"/>
    </source>
</evidence>
<name>A0A9D4W3M6_PEA</name>
<keyword evidence="7" id="KW-1185">Reference proteome</keyword>
<comment type="caution">
    <text evidence="6">The sequence shown here is derived from an EMBL/GenBank/DDBJ whole genome shotgun (WGS) entry which is preliminary data.</text>
</comment>
<evidence type="ECO:0000256" key="1">
    <source>
        <dbReference type="ARBA" id="ARBA00022801"/>
    </source>
</evidence>
<evidence type="ECO:0000256" key="2">
    <source>
        <dbReference type="ARBA" id="ARBA00022806"/>
    </source>
</evidence>
<feature type="compositionally biased region" description="Polar residues" evidence="3">
    <location>
        <begin position="957"/>
        <end position="974"/>
    </location>
</feature>
<evidence type="ECO:0000256" key="3">
    <source>
        <dbReference type="SAM" id="MobiDB-lite"/>
    </source>
</evidence>
<dbReference type="SUPFAM" id="SSF50249">
    <property type="entry name" value="Nucleic acid-binding proteins"/>
    <property type="match status" value="1"/>
</dbReference>
<dbReference type="Gramene" id="Psat06G0122300-T1">
    <property type="protein sequence ID" value="KAI5394472.1"/>
    <property type="gene ID" value="KIW84_061223"/>
</dbReference>
<keyword evidence="1" id="KW-0378">Hydrolase</keyword>
<keyword evidence="2" id="KW-0067">ATP-binding</keyword>
<dbReference type="PANTHER" id="PTHR47964:SF1">
    <property type="entry name" value="ATP-DEPENDENT DNA HELICASE HOMOLOG RECG, CHLOROPLASTIC"/>
    <property type="match status" value="1"/>
</dbReference>
<dbReference type="EMBL" id="JAMSHJ010000006">
    <property type="protein sequence ID" value="KAI5394472.1"/>
    <property type="molecule type" value="Genomic_DNA"/>
</dbReference>
<evidence type="ECO:0000313" key="6">
    <source>
        <dbReference type="EMBL" id="KAI5394472.1"/>
    </source>
</evidence>
<feature type="region of interest" description="Disordered" evidence="3">
    <location>
        <begin position="905"/>
        <end position="925"/>
    </location>
</feature>
<feature type="region of interest" description="Disordered" evidence="3">
    <location>
        <begin position="957"/>
        <end position="978"/>
    </location>
</feature>
<protein>
    <recommendedName>
        <fullName evidence="5">Retrovirus-related Pol polyprotein from transposon TNT 1-94-like beta-barrel domain-containing protein</fullName>
    </recommendedName>
</protein>
<keyword evidence="2" id="KW-0547">Nucleotide-binding</keyword>
<feature type="compositionally biased region" description="Polar residues" evidence="3">
    <location>
        <begin position="905"/>
        <end position="916"/>
    </location>
</feature>
<dbReference type="InterPro" id="IPR027417">
    <property type="entry name" value="P-loop_NTPase"/>
</dbReference>
<dbReference type="Gene3D" id="3.40.50.300">
    <property type="entry name" value="P-loop containing nucleotide triphosphate hydrolases"/>
    <property type="match status" value="1"/>
</dbReference>
<proteinExistence type="predicted"/>
<feature type="domain" description="Retrovirus-related Pol polyprotein from transposon TNT 1-94-like beta-barrel" evidence="5">
    <location>
        <begin position="721"/>
        <end position="801"/>
    </location>
</feature>
<dbReference type="GO" id="GO:0003678">
    <property type="term" value="F:DNA helicase activity"/>
    <property type="evidence" value="ECO:0007669"/>
    <property type="project" value="TreeGrafter"/>
</dbReference>
<dbReference type="InterPro" id="IPR054722">
    <property type="entry name" value="PolX-like_BBD"/>
</dbReference>
<evidence type="ECO:0000259" key="5">
    <source>
        <dbReference type="Pfam" id="PF22936"/>
    </source>
</evidence>
<keyword evidence="4" id="KW-1133">Transmembrane helix</keyword>
<gene>
    <name evidence="6" type="ORF">KIW84_061223</name>
</gene>
<dbReference type="GO" id="GO:0006281">
    <property type="term" value="P:DNA repair"/>
    <property type="evidence" value="ECO:0007669"/>
    <property type="project" value="InterPro"/>
</dbReference>
<evidence type="ECO:0000313" key="7">
    <source>
        <dbReference type="Proteomes" id="UP001058974"/>
    </source>
</evidence>
<dbReference type="PANTHER" id="PTHR47964">
    <property type="entry name" value="ATP-DEPENDENT DNA HELICASE HOMOLOG RECG, CHLOROPLASTIC"/>
    <property type="match status" value="1"/>
</dbReference>